<evidence type="ECO:0000313" key="4">
    <source>
        <dbReference type="EMBL" id="MCB8882077.1"/>
    </source>
</evidence>
<feature type="signal peptide" evidence="3">
    <location>
        <begin position="1"/>
        <end position="22"/>
    </location>
</feature>
<dbReference type="Proteomes" id="UP000721844">
    <property type="component" value="Unassembled WGS sequence"/>
</dbReference>
<dbReference type="SUPFAM" id="SSF53850">
    <property type="entry name" value="Periplasmic binding protein-like II"/>
    <property type="match status" value="1"/>
</dbReference>
<reference evidence="4 5" key="1">
    <citation type="journal article" date="2021" name="Microorganisms">
        <title>Acidisoma silvae sp. nov. and Acidisomacellulosilytica sp. nov., Two Acidophilic Bacteria Isolated from Decaying Wood, Hydrolyzing Cellulose and Producing Poly-3-hydroxybutyrate.</title>
        <authorList>
            <person name="Mieszkin S."/>
            <person name="Pouder E."/>
            <person name="Uroz S."/>
            <person name="Simon-Colin C."/>
            <person name="Alain K."/>
        </authorList>
    </citation>
    <scope>NUCLEOTIDE SEQUENCE [LARGE SCALE GENOMIC DNA]</scope>
    <source>
        <strain evidence="4 5">HW T5.17</strain>
    </source>
</reference>
<evidence type="ECO:0000256" key="1">
    <source>
        <dbReference type="ARBA" id="ARBA00004418"/>
    </source>
</evidence>
<protein>
    <submittedName>
        <fullName evidence="4">Extracellular solute-binding protein</fullName>
    </submittedName>
</protein>
<gene>
    <name evidence="4" type="ORF">ACELLULO517_17665</name>
</gene>
<dbReference type="InterPro" id="IPR050490">
    <property type="entry name" value="Bact_solute-bd_prot1"/>
</dbReference>
<evidence type="ECO:0000256" key="2">
    <source>
        <dbReference type="ARBA" id="ARBA00008520"/>
    </source>
</evidence>
<organism evidence="4 5">
    <name type="scientific">Acidisoma cellulosilyticum</name>
    <dbReference type="NCBI Taxonomy" id="2802395"/>
    <lineage>
        <taxon>Bacteria</taxon>
        <taxon>Pseudomonadati</taxon>
        <taxon>Pseudomonadota</taxon>
        <taxon>Alphaproteobacteria</taxon>
        <taxon>Acetobacterales</taxon>
        <taxon>Acidocellaceae</taxon>
        <taxon>Acidisoma</taxon>
    </lineage>
</organism>
<dbReference type="Gene3D" id="3.40.190.10">
    <property type="entry name" value="Periplasmic binding protein-like II"/>
    <property type="match status" value="2"/>
</dbReference>
<evidence type="ECO:0000313" key="5">
    <source>
        <dbReference type="Proteomes" id="UP000721844"/>
    </source>
</evidence>
<comment type="subcellular location">
    <subcellularLocation>
        <location evidence="1">Periplasm</location>
    </subcellularLocation>
</comment>
<dbReference type="AlphaFoldDB" id="A0A964E564"/>
<dbReference type="InterPro" id="IPR006059">
    <property type="entry name" value="SBP"/>
</dbReference>
<name>A0A964E564_9PROT</name>
<proteinExistence type="inferred from homology"/>
<dbReference type="PANTHER" id="PTHR43649:SF14">
    <property type="entry name" value="BLR3389 PROTEIN"/>
    <property type="match status" value="1"/>
</dbReference>
<comment type="similarity">
    <text evidence="2">Belongs to the bacterial solute-binding protein 1 family.</text>
</comment>
<dbReference type="PANTHER" id="PTHR43649">
    <property type="entry name" value="ARABINOSE-BINDING PROTEIN-RELATED"/>
    <property type="match status" value="1"/>
</dbReference>
<dbReference type="RefSeq" id="WP_227308744.1">
    <property type="nucleotide sequence ID" value="NZ_JAESVA010000006.1"/>
</dbReference>
<comment type="caution">
    <text evidence="4">The sequence shown here is derived from an EMBL/GenBank/DDBJ whole genome shotgun (WGS) entry which is preliminary data.</text>
</comment>
<evidence type="ECO:0000256" key="3">
    <source>
        <dbReference type="SAM" id="SignalP"/>
    </source>
</evidence>
<feature type="chain" id="PRO_5038144945" evidence="3">
    <location>
        <begin position="23"/>
        <end position="450"/>
    </location>
</feature>
<dbReference type="Pfam" id="PF01547">
    <property type="entry name" value="SBP_bac_1"/>
    <property type="match status" value="1"/>
</dbReference>
<keyword evidence="3" id="KW-0732">Signal</keyword>
<keyword evidence="5" id="KW-1185">Reference proteome</keyword>
<accession>A0A964E564</accession>
<sequence length="450" mass="48418">MSTTVLSALASIGIMASHVATAAAATVKVAYSLDYFMASPELTTKWFTGVKTQFETEHPGDTLQLIPIPGGYDDFTTKLSLLFNSHSTAPDIVQYAAVSVGQFAASDLLAPLDKQLETSSWWKTFPEPVKAEGMIDGKVYGVAEGENDYGLVYDRTLLSKAGLPHDWSPKTWQDILDAARAIKKAAPNSWPIWLMTGTSQGTYGVVAGAGVLLAAASNPTVLDPATNKWVVDSKGIREVLAFYRDASAEGLLAPSAQILDPNAGNNTGPLVPQHKIGIVFSGNWVPEDWSKTINQPYWPDPDKVIGFAPVPTSAGQTPGTGGSFGGWDLSVYKKSPHPDLAWDAVNIMQQEKNMLDLAANALVIPPVPAYTNDAAYLAMAEPPFQTDFAHLLYTEKAMPASAEFPVWAYAFQQATETMVLKPKTSIDDAVKAMKAYVSQQLGADRVEVMN</sequence>
<dbReference type="EMBL" id="JAESVA010000006">
    <property type="protein sequence ID" value="MCB8882077.1"/>
    <property type="molecule type" value="Genomic_DNA"/>
</dbReference>
<dbReference type="GO" id="GO:0042597">
    <property type="term" value="C:periplasmic space"/>
    <property type="evidence" value="ECO:0007669"/>
    <property type="project" value="UniProtKB-SubCell"/>
</dbReference>